<dbReference type="InterPro" id="IPR009003">
    <property type="entry name" value="Peptidase_S1_PA"/>
</dbReference>
<feature type="signal peptide" evidence="1">
    <location>
        <begin position="1"/>
        <end position="23"/>
    </location>
</feature>
<dbReference type="InterPro" id="IPR018114">
    <property type="entry name" value="TRYPSIN_HIS"/>
</dbReference>
<keyword evidence="1" id="KW-0732">Signal</keyword>
<dbReference type="GO" id="GO:0004252">
    <property type="term" value="F:serine-type endopeptidase activity"/>
    <property type="evidence" value="ECO:0007669"/>
    <property type="project" value="InterPro"/>
</dbReference>
<keyword evidence="4" id="KW-1185">Reference proteome</keyword>
<reference evidence="3 4" key="1">
    <citation type="journal article" date="2019" name="Environ. Microbiol.">
        <title>At the nexus of three kingdoms: the genome of the mycorrhizal fungus Gigaspora margarita provides insights into plant, endobacterial and fungal interactions.</title>
        <authorList>
            <person name="Venice F."/>
            <person name="Ghignone S."/>
            <person name="Salvioli di Fossalunga A."/>
            <person name="Amselem J."/>
            <person name="Novero M."/>
            <person name="Xianan X."/>
            <person name="Sedzielewska Toro K."/>
            <person name="Morin E."/>
            <person name="Lipzen A."/>
            <person name="Grigoriev I.V."/>
            <person name="Henrissat B."/>
            <person name="Martin F.M."/>
            <person name="Bonfante P."/>
        </authorList>
    </citation>
    <scope>NUCLEOTIDE SEQUENCE [LARGE SCALE GENOMIC DNA]</scope>
    <source>
        <strain evidence="3 4">BEG34</strain>
    </source>
</reference>
<dbReference type="AlphaFoldDB" id="A0A8H4AKW8"/>
<sequence>MNKKFSHYLLIVLITMIATPSIASVISQSNNISDILAFRSSERINETSRFKNKYKRSKKIKSRIENKIYSRNEIVPPFDNEVNPNHNYPIGLFIADNGSVKKICTASVINSKNGNIGLTAAHCLLDDDGNPWNLSSLSFSPGYDNGTNGPLGAIPVVDTAMPHEYLINPNKYDYALVRFEFNQGGATLQEYTGALGWRFDIGNREPTSVYGYPDNGNFENCVHDGEHLCKWQGTTVKRENIYIIVNLTAGSGASGGPLISQYDAKTNLGYAYAVIRGYLDGYNVSIGSIWDEIVFSDLLLRITPKYNYVLGH</sequence>
<evidence type="ECO:0000313" key="4">
    <source>
        <dbReference type="Proteomes" id="UP000439903"/>
    </source>
</evidence>
<comment type="caution">
    <text evidence="3">The sequence shown here is derived from an EMBL/GenBank/DDBJ whole genome shotgun (WGS) entry which is preliminary data.</text>
</comment>
<dbReference type="PROSITE" id="PS00134">
    <property type="entry name" value="TRYPSIN_HIS"/>
    <property type="match status" value="1"/>
</dbReference>
<evidence type="ECO:0000313" key="3">
    <source>
        <dbReference type="EMBL" id="KAF0508032.1"/>
    </source>
</evidence>
<dbReference type="InterPro" id="IPR043504">
    <property type="entry name" value="Peptidase_S1_PA_chymotrypsin"/>
</dbReference>
<accession>A0A8H4AKW8</accession>
<feature type="domain" description="Peptidase S1" evidence="2">
    <location>
        <begin position="85"/>
        <end position="261"/>
    </location>
</feature>
<evidence type="ECO:0000259" key="2">
    <source>
        <dbReference type="Pfam" id="PF00089"/>
    </source>
</evidence>
<name>A0A8H4AKW8_GIGMA</name>
<proteinExistence type="predicted"/>
<dbReference type="Proteomes" id="UP000439903">
    <property type="component" value="Unassembled WGS sequence"/>
</dbReference>
<evidence type="ECO:0000256" key="1">
    <source>
        <dbReference type="SAM" id="SignalP"/>
    </source>
</evidence>
<dbReference type="GO" id="GO:0006508">
    <property type="term" value="P:proteolysis"/>
    <property type="evidence" value="ECO:0007669"/>
    <property type="project" value="UniProtKB-KW"/>
</dbReference>
<dbReference type="Gene3D" id="2.40.10.10">
    <property type="entry name" value="Trypsin-like serine proteases"/>
    <property type="match status" value="2"/>
</dbReference>
<keyword evidence="3" id="KW-0378">Hydrolase</keyword>
<dbReference type="SUPFAM" id="SSF50494">
    <property type="entry name" value="Trypsin-like serine proteases"/>
    <property type="match status" value="1"/>
</dbReference>
<organism evidence="3 4">
    <name type="scientific">Gigaspora margarita</name>
    <dbReference type="NCBI Taxonomy" id="4874"/>
    <lineage>
        <taxon>Eukaryota</taxon>
        <taxon>Fungi</taxon>
        <taxon>Fungi incertae sedis</taxon>
        <taxon>Mucoromycota</taxon>
        <taxon>Glomeromycotina</taxon>
        <taxon>Glomeromycetes</taxon>
        <taxon>Diversisporales</taxon>
        <taxon>Gigasporaceae</taxon>
        <taxon>Gigaspora</taxon>
    </lineage>
</organism>
<dbReference type="InterPro" id="IPR001254">
    <property type="entry name" value="Trypsin_dom"/>
</dbReference>
<dbReference type="EMBL" id="WTPW01000470">
    <property type="protein sequence ID" value="KAF0508032.1"/>
    <property type="molecule type" value="Genomic_DNA"/>
</dbReference>
<dbReference type="OrthoDB" id="2308308at2759"/>
<protein>
    <submittedName>
        <fullName evidence="3">Serine protease</fullName>
    </submittedName>
</protein>
<feature type="chain" id="PRO_5034333660" evidence="1">
    <location>
        <begin position="24"/>
        <end position="312"/>
    </location>
</feature>
<dbReference type="Pfam" id="PF00089">
    <property type="entry name" value="Trypsin"/>
    <property type="match status" value="1"/>
</dbReference>
<gene>
    <name evidence="3" type="ORF">F8M41_018838</name>
</gene>
<keyword evidence="3" id="KW-0645">Protease</keyword>